<comment type="caution">
    <text evidence="1">The sequence shown here is derived from an EMBL/GenBank/DDBJ whole genome shotgun (WGS) entry which is preliminary data.</text>
</comment>
<reference evidence="1 2" key="1">
    <citation type="submission" date="2021-01" db="EMBL/GenBank/DDBJ databases">
        <title>Genomic Encyclopedia of Type Strains, Phase IV (KMG-IV): sequencing the most valuable type-strain genomes for metagenomic binning, comparative biology and taxonomic classification.</title>
        <authorList>
            <person name="Goeker M."/>
        </authorList>
    </citation>
    <scope>NUCLEOTIDE SEQUENCE [LARGE SCALE GENOMIC DNA]</scope>
    <source>
        <strain evidence="1 2">DSM 25879</strain>
    </source>
</reference>
<organism evidence="1 2">
    <name type="scientific">Sutcliffiella tianshenii</name>
    <dbReference type="NCBI Taxonomy" id="1463404"/>
    <lineage>
        <taxon>Bacteria</taxon>
        <taxon>Bacillati</taxon>
        <taxon>Bacillota</taxon>
        <taxon>Bacilli</taxon>
        <taxon>Bacillales</taxon>
        <taxon>Bacillaceae</taxon>
        <taxon>Sutcliffiella</taxon>
    </lineage>
</organism>
<evidence type="ECO:0000313" key="1">
    <source>
        <dbReference type="EMBL" id="MBM7620393.1"/>
    </source>
</evidence>
<dbReference type="EMBL" id="JAFBED010000004">
    <property type="protein sequence ID" value="MBM7620393.1"/>
    <property type="molecule type" value="Genomic_DNA"/>
</dbReference>
<gene>
    <name evidence="1" type="ORF">JOC95_002246</name>
</gene>
<name>A0ABS2P0Y7_9BACI</name>
<proteinExistence type="predicted"/>
<evidence type="ECO:0000313" key="2">
    <source>
        <dbReference type="Proteomes" id="UP000737402"/>
    </source>
</evidence>
<protein>
    <submittedName>
        <fullName evidence="1">Uncharacterized protein</fullName>
    </submittedName>
</protein>
<accession>A0ABS2P0Y7</accession>
<keyword evidence="2" id="KW-1185">Reference proteome</keyword>
<dbReference type="Proteomes" id="UP000737402">
    <property type="component" value="Unassembled WGS sequence"/>
</dbReference>
<sequence length="47" mass="5448">MNQFYCWGCFIELSVSKGVVHTHQVEEDGTLSSLDDLFHEDDRQISM</sequence>